<feature type="transmembrane region" description="Helical" evidence="1">
    <location>
        <begin position="72"/>
        <end position="91"/>
    </location>
</feature>
<evidence type="ECO:0000313" key="3">
    <source>
        <dbReference type="Proteomes" id="UP000550707"/>
    </source>
</evidence>
<comment type="caution">
    <text evidence="2">The sequence shown here is derived from an EMBL/GenBank/DDBJ whole genome shotgun (WGS) entry which is preliminary data.</text>
</comment>
<proteinExistence type="predicted"/>
<dbReference type="Proteomes" id="UP000550707">
    <property type="component" value="Unassembled WGS sequence"/>
</dbReference>
<keyword evidence="1" id="KW-0812">Transmembrane</keyword>
<keyword evidence="1" id="KW-0472">Membrane</keyword>
<reference evidence="2 3" key="1">
    <citation type="journal article" date="2020" name="Nature">
        <title>Six reference-quality genomes reveal evolution of bat adaptations.</title>
        <authorList>
            <person name="Jebb D."/>
            <person name="Huang Z."/>
            <person name="Pippel M."/>
            <person name="Hughes G.M."/>
            <person name="Lavrichenko K."/>
            <person name="Devanna P."/>
            <person name="Winkler S."/>
            <person name="Jermiin L.S."/>
            <person name="Skirmuntt E.C."/>
            <person name="Katzourakis A."/>
            <person name="Burkitt-Gray L."/>
            <person name="Ray D.A."/>
            <person name="Sullivan K.A.M."/>
            <person name="Roscito J.G."/>
            <person name="Kirilenko B.M."/>
            <person name="Davalos L.M."/>
            <person name="Corthals A.P."/>
            <person name="Power M.L."/>
            <person name="Jones G."/>
            <person name="Ransome R.D."/>
            <person name="Dechmann D.K.N."/>
            <person name="Locatelli A.G."/>
            <person name="Puechmaille S.J."/>
            <person name="Fedrigo O."/>
            <person name="Jarvis E.D."/>
            <person name="Hiller M."/>
            <person name="Vernes S.C."/>
            <person name="Myers E.W."/>
            <person name="Teeling E.C."/>
        </authorList>
    </citation>
    <scope>NUCLEOTIDE SEQUENCE [LARGE SCALE GENOMIC DNA]</scope>
    <source>
        <strain evidence="2">MMolMol1</strain>
        <tissue evidence="2">Muscle</tissue>
    </source>
</reference>
<dbReference type="AlphaFoldDB" id="A0A7J8BKH5"/>
<keyword evidence="1" id="KW-1133">Transmembrane helix</keyword>
<dbReference type="InParanoid" id="A0A7J8BKH5"/>
<name>A0A7J8BKH5_MOLMO</name>
<sequence length="138" mass="15114">MRPEPRQARWRVPRVRAPGTWTAGGPSWCLQFPLPFVRVRLFGVSVWKGAVAGTGMRVSSRREAVPARVRGLGTPGGWLSVAMAVFLAGLVPRRGSCGRLRALYVLIGERGVKISVNRIVAFFKKTIFRCKGGVGKLL</sequence>
<keyword evidence="3" id="KW-1185">Reference proteome</keyword>
<evidence type="ECO:0000256" key="1">
    <source>
        <dbReference type="SAM" id="Phobius"/>
    </source>
</evidence>
<dbReference type="EMBL" id="JACASF010000026">
    <property type="protein sequence ID" value="KAF6398961.1"/>
    <property type="molecule type" value="Genomic_DNA"/>
</dbReference>
<organism evidence="2 3">
    <name type="scientific">Molossus molossus</name>
    <name type="common">Pallas' mastiff bat</name>
    <name type="synonym">Vespertilio molossus</name>
    <dbReference type="NCBI Taxonomy" id="27622"/>
    <lineage>
        <taxon>Eukaryota</taxon>
        <taxon>Metazoa</taxon>
        <taxon>Chordata</taxon>
        <taxon>Craniata</taxon>
        <taxon>Vertebrata</taxon>
        <taxon>Euteleostomi</taxon>
        <taxon>Mammalia</taxon>
        <taxon>Eutheria</taxon>
        <taxon>Laurasiatheria</taxon>
        <taxon>Chiroptera</taxon>
        <taxon>Yangochiroptera</taxon>
        <taxon>Molossidae</taxon>
        <taxon>Molossus</taxon>
    </lineage>
</organism>
<evidence type="ECO:0000313" key="2">
    <source>
        <dbReference type="EMBL" id="KAF6398961.1"/>
    </source>
</evidence>
<protein>
    <submittedName>
        <fullName evidence="2">Uncharacterized protein</fullName>
    </submittedName>
</protein>
<gene>
    <name evidence="2" type="ORF">HJG59_010215</name>
</gene>
<accession>A0A7J8BKH5</accession>